<dbReference type="PANTHER" id="PTHR46112">
    <property type="entry name" value="AMINOPEPTIDASE"/>
    <property type="match status" value="1"/>
</dbReference>
<dbReference type="RefSeq" id="WP_157338850.1">
    <property type="nucleotide sequence ID" value="NZ_RHLK01000026.1"/>
</dbReference>
<evidence type="ECO:0000256" key="3">
    <source>
        <dbReference type="ARBA" id="ARBA00022723"/>
    </source>
</evidence>
<keyword evidence="3" id="KW-0479">Metal-binding</keyword>
<dbReference type="PRINTS" id="PR00599">
    <property type="entry name" value="MAPEPTIDASE"/>
</dbReference>
<dbReference type="Gene3D" id="3.40.350.10">
    <property type="entry name" value="Creatinase/prolidase N-terminal domain"/>
    <property type="match status" value="1"/>
</dbReference>
<evidence type="ECO:0000256" key="5">
    <source>
        <dbReference type="ARBA" id="ARBA00023211"/>
    </source>
</evidence>
<evidence type="ECO:0000259" key="7">
    <source>
        <dbReference type="Pfam" id="PF01321"/>
    </source>
</evidence>
<proteinExistence type="inferred from homology"/>
<dbReference type="InterPro" id="IPR000994">
    <property type="entry name" value="Pept_M24"/>
</dbReference>
<dbReference type="InterPro" id="IPR000587">
    <property type="entry name" value="Creatinase_N"/>
</dbReference>
<dbReference type="SUPFAM" id="SSF55920">
    <property type="entry name" value="Creatinase/aminopeptidase"/>
    <property type="match status" value="1"/>
</dbReference>
<reference evidence="8 9" key="1">
    <citation type="journal article" date="2019" name="Microorganisms">
        <title>Paenibacillus lutrae sp. nov., A Chitinolytic Species Isolated from A River Otter in Castril Natural Park, Granada, Spain.</title>
        <authorList>
            <person name="Rodriguez M."/>
            <person name="Reina J.C."/>
            <person name="Bejar V."/>
            <person name="Llamas I."/>
        </authorList>
    </citation>
    <scope>NUCLEOTIDE SEQUENCE [LARGE SCALE GENOMIC DNA]</scope>
    <source>
        <strain evidence="8 9">N10</strain>
    </source>
</reference>
<evidence type="ECO:0000256" key="2">
    <source>
        <dbReference type="ARBA" id="ARBA00008766"/>
    </source>
</evidence>
<dbReference type="PROSITE" id="PS00491">
    <property type="entry name" value="PROLINE_PEPTIDASE"/>
    <property type="match status" value="1"/>
</dbReference>
<evidence type="ECO:0000256" key="1">
    <source>
        <dbReference type="ARBA" id="ARBA00001936"/>
    </source>
</evidence>
<feature type="domain" description="Creatinase N-terminal" evidence="7">
    <location>
        <begin position="4"/>
        <end position="135"/>
    </location>
</feature>
<dbReference type="CDD" id="cd01092">
    <property type="entry name" value="APP-like"/>
    <property type="match status" value="1"/>
</dbReference>
<dbReference type="Pfam" id="PF01321">
    <property type="entry name" value="Creatinase_N"/>
    <property type="match status" value="1"/>
</dbReference>
<evidence type="ECO:0000259" key="6">
    <source>
        <dbReference type="Pfam" id="PF00557"/>
    </source>
</evidence>
<feature type="domain" description="Peptidase M24" evidence="6">
    <location>
        <begin position="143"/>
        <end position="345"/>
    </location>
</feature>
<dbReference type="Gene3D" id="3.90.230.10">
    <property type="entry name" value="Creatinase/methionine aminopeptidase superfamily"/>
    <property type="match status" value="1"/>
</dbReference>
<dbReference type="InterPro" id="IPR029149">
    <property type="entry name" value="Creatin/AminoP/Spt16_N"/>
</dbReference>
<dbReference type="EMBL" id="RHLK01000026">
    <property type="protein sequence ID" value="MVP02496.1"/>
    <property type="molecule type" value="Genomic_DNA"/>
</dbReference>
<keyword evidence="5" id="KW-0464">Manganese</keyword>
<keyword evidence="4" id="KW-0378">Hydrolase</keyword>
<dbReference type="InterPro" id="IPR050659">
    <property type="entry name" value="Peptidase_M24B"/>
</dbReference>
<dbReference type="InterPro" id="IPR036005">
    <property type="entry name" value="Creatinase/aminopeptidase-like"/>
</dbReference>
<dbReference type="Proteomes" id="UP000490800">
    <property type="component" value="Unassembled WGS sequence"/>
</dbReference>
<dbReference type="PANTHER" id="PTHR46112:SF10">
    <property type="entry name" value="DIPEPTIDASE YKVY-RELATED"/>
    <property type="match status" value="1"/>
</dbReference>
<dbReference type="GO" id="GO:0046872">
    <property type="term" value="F:metal ion binding"/>
    <property type="evidence" value="ECO:0007669"/>
    <property type="project" value="UniProtKB-KW"/>
</dbReference>
<comment type="caution">
    <text evidence="8">The sequence shown here is derived from an EMBL/GenBank/DDBJ whole genome shotgun (WGS) entry which is preliminary data.</text>
</comment>
<dbReference type="GO" id="GO:0004177">
    <property type="term" value="F:aminopeptidase activity"/>
    <property type="evidence" value="ECO:0007669"/>
    <property type="project" value="UniProtKB-ARBA"/>
</dbReference>
<evidence type="ECO:0000256" key="4">
    <source>
        <dbReference type="ARBA" id="ARBA00022801"/>
    </source>
</evidence>
<dbReference type="SUPFAM" id="SSF53092">
    <property type="entry name" value="Creatinase/prolidase N-terminal domain"/>
    <property type="match status" value="1"/>
</dbReference>
<comment type="similarity">
    <text evidence="2">Belongs to the peptidase M24B family.</text>
</comment>
<keyword evidence="9" id="KW-1185">Reference proteome</keyword>
<dbReference type="FunFam" id="3.90.230.10:FF:000014">
    <property type="entry name" value="Aminopeptidase P family protein"/>
    <property type="match status" value="1"/>
</dbReference>
<protein>
    <submittedName>
        <fullName evidence="8">M24 family metallopeptidase</fullName>
    </submittedName>
</protein>
<dbReference type="Pfam" id="PF00557">
    <property type="entry name" value="Peptidase_M24"/>
    <property type="match status" value="1"/>
</dbReference>
<dbReference type="InterPro" id="IPR001131">
    <property type="entry name" value="Peptidase_M24B_aminopep-P_CS"/>
</dbReference>
<evidence type="ECO:0000313" key="8">
    <source>
        <dbReference type="EMBL" id="MVP02496.1"/>
    </source>
</evidence>
<dbReference type="InterPro" id="IPR001714">
    <property type="entry name" value="Pept_M24_MAP"/>
</dbReference>
<dbReference type="AlphaFoldDB" id="A0A7X3K216"/>
<comment type="cofactor">
    <cofactor evidence="1">
        <name>Mn(2+)</name>
        <dbReference type="ChEBI" id="CHEBI:29035"/>
    </cofactor>
</comment>
<dbReference type="GO" id="GO:0008235">
    <property type="term" value="F:metalloexopeptidase activity"/>
    <property type="evidence" value="ECO:0007669"/>
    <property type="project" value="UniProtKB-ARBA"/>
</dbReference>
<gene>
    <name evidence="8" type="ORF">EDM21_23730</name>
</gene>
<evidence type="ECO:0000313" key="9">
    <source>
        <dbReference type="Proteomes" id="UP000490800"/>
    </source>
</evidence>
<sequence>MNERLQQLTGYMEQNSLDAVIVTLPRHVYYLTGFASDPHERFLGLVLVNGQDPFLLVPALDEEAAVQASSVKRVYTHQDTDSAYEILQGLLPAGLNAVGIESEHWTLSRYEQLRGFVQAGRFTAVDEQLRNMRVIKTPEEVVLMRRAAEVVEEVLRRGLEKVKIGTAEIDIVAELEYQMKKLGAQGPSFSTMVLTGAASALPHGVPCSRTISRGDLLLFDLGVYLNGYASDITRTFIVGEASEEQRRIYETVLAGNRAGIEAVRPGATFASVDAAARSTIEEAGYGVYFNHRLGHGLGLDVHEYPSVHGRNEEVLRAGMTFTIEPGVYVQGTGGVRIEDEVLVTASGVDVLTSFPKDLTIISG</sequence>
<accession>A0A7X3K216</accession>
<dbReference type="OrthoDB" id="9806388at2"/>
<name>A0A7X3K216_9BACL</name>
<organism evidence="8 9">
    <name type="scientific">Paenibacillus lutrae</name>
    <dbReference type="NCBI Taxonomy" id="2078573"/>
    <lineage>
        <taxon>Bacteria</taxon>
        <taxon>Bacillati</taxon>
        <taxon>Bacillota</taxon>
        <taxon>Bacilli</taxon>
        <taxon>Bacillales</taxon>
        <taxon>Paenibacillaceae</taxon>
        <taxon>Paenibacillus</taxon>
    </lineage>
</organism>